<reference evidence="3" key="1">
    <citation type="submission" date="2021-10" db="EMBL/GenBank/DDBJ databases">
        <title>Tropical sea cucumber genome reveals ecological adaptation and Cuvierian tubules defense mechanism.</title>
        <authorList>
            <person name="Chen T."/>
        </authorList>
    </citation>
    <scope>NUCLEOTIDE SEQUENCE</scope>
    <source>
        <strain evidence="3">Nanhai2018</strain>
        <tissue evidence="3">Muscle</tissue>
    </source>
</reference>
<name>A0A9Q1C2M2_HOLLE</name>
<evidence type="ECO:0000313" key="4">
    <source>
        <dbReference type="Proteomes" id="UP001152320"/>
    </source>
</evidence>
<gene>
    <name evidence="3" type="ORF">HOLleu_19013</name>
</gene>
<comment type="caution">
    <text evidence="3">The sequence shown here is derived from an EMBL/GenBank/DDBJ whole genome shotgun (WGS) entry which is preliminary data.</text>
</comment>
<keyword evidence="1" id="KW-0732">Signal</keyword>
<proteinExistence type="predicted"/>
<feature type="domain" description="Lipocalin/cytosolic fatty-acid binding" evidence="2">
    <location>
        <begin position="32"/>
        <end position="167"/>
    </location>
</feature>
<organism evidence="3 4">
    <name type="scientific">Holothuria leucospilota</name>
    <name type="common">Black long sea cucumber</name>
    <name type="synonym">Mertensiothuria leucospilota</name>
    <dbReference type="NCBI Taxonomy" id="206669"/>
    <lineage>
        <taxon>Eukaryota</taxon>
        <taxon>Metazoa</taxon>
        <taxon>Echinodermata</taxon>
        <taxon>Eleutherozoa</taxon>
        <taxon>Echinozoa</taxon>
        <taxon>Holothuroidea</taxon>
        <taxon>Aspidochirotacea</taxon>
        <taxon>Aspidochirotida</taxon>
        <taxon>Holothuriidae</taxon>
        <taxon>Holothuria</taxon>
    </lineage>
</organism>
<dbReference type="Gene3D" id="2.40.128.20">
    <property type="match status" value="1"/>
</dbReference>
<dbReference type="InterPro" id="IPR012674">
    <property type="entry name" value="Calycin"/>
</dbReference>
<keyword evidence="4" id="KW-1185">Reference proteome</keyword>
<sequence length="191" mass="21852">MSCKIIFVLVSLAVVAIEAQRATVPNLRPECYVGRWYQMYTNDWTNLFSNLPNPSCVTADYAAINDTYISVYNANYRLEDQLFTSISGYAFIPDLEEPGKLRVYLEGVPTLGHYWIFKLGPIYNGLYDYSLVTENVDRQLFVLARDPERFRELYEAEILEYLRLTGFTGELKGPQEVPQTLGCVYAALPSK</sequence>
<evidence type="ECO:0000313" key="3">
    <source>
        <dbReference type="EMBL" id="KAJ8038043.1"/>
    </source>
</evidence>
<dbReference type="AlphaFoldDB" id="A0A9Q1C2M2"/>
<protein>
    <recommendedName>
        <fullName evidence="2">Lipocalin/cytosolic fatty-acid binding domain-containing protein</fullName>
    </recommendedName>
</protein>
<evidence type="ECO:0000259" key="2">
    <source>
        <dbReference type="Pfam" id="PF08212"/>
    </source>
</evidence>
<dbReference type="InterPro" id="IPR000566">
    <property type="entry name" value="Lipocln_cytosolic_FA-bd_dom"/>
</dbReference>
<feature type="chain" id="PRO_5040267056" description="Lipocalin/cytosolic fatty-acid binding domain-containing protein" evidence="1">
    <location>
        <begin position="20"/>
        <end position="191"/>
    </location>
</feature>
<evidence type="ECO:0000256" key="1">
    <source>
        <dbReference type="SAM" id="SignalP"/>
    </source>
</evidence>
<dbReference type="PANTHER" id="PTHR37437:SF1">
    <property type="entry name" value="LIPOCALIN-RELATED PROTEIN"/>
    <property type="match status" value="1"/>
</dbReference>
<dbReference type="InterPro" id="IPR047202">
    <property type="entry name" value="Lipocalin_Blc-like_dom"/>
</dbReference>
<dbReference type="Proteomes" id="UP001152320">
    <property type="component" value="Chromosome 8"/>
</dbReference>
<feature type="signal peptide" evidence="1">
    <location>
        <begin position="1"/>
        <end position="19"/>
    </location>
</feature>
<dbReference type="SUPFAM" id="SSF50814">
    <property type="entry name" value="Lipocalins"/>
    <property type="match status" value="1"/>
</dbReference>
<dbReference type="PANTHER" id="PTHR37437">
    <property type="entry name" value="LIPOCALIN-RELATED PROTEIN-RELATED"/>
    <property type="match status" value="1"/>
</dbReference>
<dbReference type="Pfam" id="PF08212">
    <property type="entry name" value="Lipocalin_2"/>
    <property type="match status" value="1"/>
</dbReference>
<dbReference type="CDD" id="cd19438">
    <property type="entry name" value="lipocalin_Blc-like"/>
    <property type="match status" value="1"/>
</dbReference>
<accession>A0A9Q1C2M2</accession>
<dbReference type="OrthoDB" id="565904at2759"/>
<dbReference type="EMBL" id="JAIZAY010000008">
    <property type="protein sequence ID" value="KAJ8038043.1"/>
    <property type="molecule type" value="Genomic_DNA"/>
</dbReference>